<comment type="caution">
    <text evidence="2">The sequence shown here is derived from an EMBL/GenBank/DDBJ whole genome shotgun (WGS) entry which is preliminary data.</text>
</comment>
<dbReference type="OrthoDB" id="10634715at2759"/>
<organism evidence="2 3">
    <name type="scientific">Dactylellina haptotyla (strain CBS 200.50)</name>
    <name type="common">Nematode-trapping fungus</name>
    <name type="synonym">Monacrosporium haptotylum</name>
    <dbReference type="NCBI Taxonomy" id="1284197"/>
    <lineage>
        <taxon>Eukaryota</taxon>
        <taxon>Fungi</taxon>
        <taxon>Dikarya</taxon>
        <taxon>Ascomycota</taxon>
        <taxon>Pezizomycotina</taxon>
        <taxon>Orbiliomycetes</taxon>
        <taxon>Orbiliales</taxon>
        <taxon>Orbiliaceae</taxon>
        <taxon>Dactylellina</taxon>
    </lineage>
</organism>
<evidence type="ECO:0000256" key="1">
    <source>
        <dbReference type="SAM" id="Phobius"/>
    </source>
</evidence>
<keyword evidence="1" id="KW-1133">Transmembrane helix</keyword>
<keyword evidence="1" id="KW-0472">Membrane</keyword>
<dbReference type="AlphaFoldDB" id="S8AKE7"/>
<dbReference type="HOGENOM" id="CLU_773913_0_0_1"/>
<feature type="transmembrane region" description="Helical" evidence="1">
    <location>
        <begin position="116"/>
        <end position="136"/>
    </location>
</feature>
<accession>S8AKE7</accession>
<reference evidence="3" key="2">
    <citation type="submission" date="2013-04" db="EMBL/GenBank/DDBJ databases">
        <title>Genomic mechanisms accounting for the adaptation to parasitism in nematode-trapping fungi.</title>
        <authorList>
            <person name="Ahren D.G."/>
        </authorList>
    </citation>
    <scope>NUCLEOTIDE SEQUENCE [LARGE SCALE GENOMIC DNA]</scope>
    <source>
        <strain evidence="3">CBS 200.50</strain>
    </source>
</reference>
<feature type="transmembrane region" description="Helical" evidence="1">
    <location>
        <begin position="156"/>
        <end position="180"/>
    </location>
</feature>
<sequence length="358" mass="40424">MQQNIVYKNWAGPKKSWGEVVIDLLLRLFLDFSVVMGTPQTDLSFWGRFVKGAVPFVFIWGLACACSEGNRELTVAALSQSRSLLPRLAFSRLTLFRPNVALRRVFIRLLTSVRNLVTLIASGWRFLYTLAVAIPFEWMSLVEDLVEATLLTEVDTALNLICGVCGILLVTTITLGVGLVQLVQNIPWFFQWLWDQYVAFRYWRSRTAGDIRAWMRGPPLAEPFRPRYLVRPRLPQIPCPLEKKCTAWAGESEEIAQGETRLSLSPLRLPAAPPHCPQPGPIVLREQFGHALVLKYAKPASRWSLAVDQPQAYDNRPSSCLSHYPSVFAPSLPLTSPTIGPSYKPWGQGRYKDRVKSK</sequence>
<dbReference type="Proteomes" id="UP000015100">
    <property type="component" value="Unassembled WGS sequence"/>
</dbReference>
<protein>
    <submittedName>
        <fullName evidence="2">Uncharacterized protein</fullName>
    </submittedName>
</protein>
<dbReference type="EMBL" id="AQGS01000231">
    <property type="protein sequence ID" value="EPS41616.1"/>
    <property type="molecule type" value="Genomic_DNA"/>
</dbReference>
<evidence type="ECO:0000313" key="2">
    <source>
        <dbReference type="EMBL" id="EPS41616.1"/>
    </source>
</evidence>
<proteinExistence type="predicted"/>
<keyword evidence="1" id="KW-0812">Transmembrane</keyword>
<evidence type="ECO:0000313" key="3">
    <source>
        <dbReference type="Proteomes" id="UP000015100"/>
    </source>
</evidence>
<gene>
    <name evidence="2" type="ORF">H072_4473</name>
</gene>
<keyword evidence="3" id="KW-1185">Reference proteome</keyword>
<reference evidence="2 3" key="1">
    <citation type="journal article" date="2013" name="PLoS Genet.">
        <title>Genomic mechanisms accounting for the adaptation to parasitism in nematode-trapping fungi.</title>
        <authorList>
            <person name="Meerupati T."/>
            <person name="Andersson K.M."/>
            <person name="Friman E."/>
            <person name="Kumar D."/>
            <person name="Tunlid A."/>
            <person name="Ahren D."/>
        </authorList>
    </citation>
    <scope>NUCLEOTIDE SEQUENCE [LARGE SCALE GENOMIC DNA]</scope>
    <source>
        <strain evidence="2 3">CBS 200.50</strain>
    </source>
</reference>
<name>S8AKE7_DACHA</name>